<comment type="similarity">
    <text evidence="1">Belongs to the CpsD/CapB family.</text>
</comment>
<keyword evidence="5" id="KW-0418">Kinase</keyword>
<comment type="caution">
    <text evidence="12">The sequence shown here is derived from an EMBL/GenBank/DDBJ whole genome shotgun (WGS) entry which is preliminary data.</text>
</comment>
<dbReference type="Pfam" id="PF13807">
    <property type="entry name" value="GNVR"/>
    <property type="match status" value="1"/>
</dbReference>
<dbReference type="EMBL" id="JBAWKB010000004">
    <property type="protein sequence ID" value="MFH6772710.1"/>
    <property type="molecule type" value="Genomic_DNA"/>
</dbReference>
<feature type="transmembrane region" description="Helical" evidence="9">
    <location>
        <begin position="30"/>
        <end position="48"/>
    </location>
</feature>
<dbReference type="GO" id="GO:0004715">
    <property type="term" value="F:non-membrane spanning protein tyrosine kinase activity"/>
    <property type="evidence" value="ECO:0007669"/>
    <property type="project" value="UniProtKB-EC"/>
</dbReference>
<keyword evidence="9" id="KW-1133">Transmembrane helix</keyword>
<keyword evidence="9" id="KW-0472">Membrane</keyword>
<keyword evidence="13" id="KW-1185">Reference proteome</keyword>
<evidence type="ECO:0000256" key="7">
    <source>
        <dbReference type="ARBA" id="ARBA00023137"/>
    </source>
</evidence>
<dbReference type="InterPro" id="IPR027417">
    <property type="entry name" value="P-loop_NTPase"/>
</dbReference>
<comment type="catalytic activity">
    <reaction evidence="8">
        <text>L-tyrosyl-[protein] + ATP = O-phospho-L-tyrosyl-[protein] + ADP + H(+)</text>
        <dbReference type="Rhea" id="RHEA:10596"/>
        <dbReference type="Rhea" id="RHEA-COMP:10136"/>
        <dbReference type="Rhea" id="RHEA-COMP:20101"/>
        <dbReference type="ChEBI" id="CHEBI:15378"/>
        <dbReference type="ChEBI" id="CHEBI:30616"/>
        <dbReference type="ChEBI" id="CHEBI:46858"/>
        <dbReference type="ChEBI" id="CHEBI:61978"/>
        <dbReference type="ChEBI" id="CHEBI:456216"/>
        <dbReference type="EC" id="2.7.10.2"/>
    </reaction>
</comment>
<evidence type="ECO:0000256" key="8">
    <source>
        <dbReference type="ARBA" id="ARBA00051245"/>
    </source>
</evidence>
<name>A0ABW7N1S0_9FLAO</name>
<keyword evidence="3 12" id="KW-0808">Transferase</keyword>
<evidence type="ECO:0000259" key="10">
    <source>
        <dbReference type="Pfam" id="PF13614"/>
    </source>
</evidence>
<accession>A0ABW7N1S0</accession>
<dbReference type="NCBIfam" id="TIGR01007">
    <property type="entry name" value="eps_fam"/>
    <property type="match status" value="1"/>
</dbReference>
<dbReference type="InterPro" id="IPR025669">
    <property type="entry name" value="AAA_dom"/>
</dbReference>
<reference evidence="12 13" key="1">
    <citation type="submission" date="2024-02" db="EMBL/GenBank/DDBJ databases">
        <title>A Gaetbulibacter species isolated from tidal flats and genomic insights of their niches.</title>
        <authorList>
            <person name="Ye Y."/>
        </authorList>
    </citation>
    <scope>NUCLEOTIDE SEQUENCE [LARGE SCALE GENOMIC DNA]</scope>
    <source>
        <strain evidence="12 13">KYW382</strain>
    </source>
</reference>
<feature type="domain" description="AAA" evidence="10">
    <location>
        <begin position="586"/>
        <end position="723"/>
    </location>
</feature>
<proteinExistence type="inferred from homology"/>
<dbReference type="PANTHER" id="PTHR32309">
    <property type="entry name" value="TYROSINE-PROTEIN KINASE"/>
    <property type="match status" value="1"/>
</dbReference>
<feature type="transmembrane region" description="Helical" evidence="9">
    <location>
        <begin position="495"/>
        <end position="514"/>
    </location>
</feature>
<dbReference type="CDD" id="cd05387">
    <property type="entry name" value="BY-kinase"/>
    <property type="match status" value="1"/>
</dbReference>
<evidence type="ECO:0000256" key="3">
    <source>
        <dbReference type="ARBA" id="ARBA00022679"/>
    </source>
</evidence>
<dbReference type="SUPFAM" id="SSF52540">
    <property type="entry name" value="P-loop containing nucleoside triphosphate hydrolases"/>
    <property type="match status" value="1"/>
</dbReference>
<evidence type="ECO:0000256" key="1">
    <source>
        <dbReference type="ARBA" id="ARBA00007316"/>
    </source>
</evidence>
<evidence type="ECO:0000313" key="13">
    <source>
        <dbReference type="Proteomes" id="UP001610100"/>
    </source>
</evidence>
<evidence type="ECO:0000256" key="5">
    <source>
        <dbReference type="ARBA" id="ARBA00022777"/>
    </source>
</evidence>
<organism evidence="12 13">
    <name type="scientific">Gaetbulibacter aestuarii</name>
    <dbReference type="NCBI Taxonomy" id="1502358"/>
    <lineage>
        <taxon>Bacteria</taxon>
        <taxon>Pseudomonadati</taxon>
        <taxon>Bacteroidota</taxon>
        <taxon>Flavobacteriia</taxon>
        <taxon>Flavobacteriales</taxon>
        <taxon>Flavobacteriaceae</taxon>
        <taxon>Gaetbulibacter</taxon>
    </lineage>
</organism>
<dbReference type="RefSeq" id="WP_344741848.1">
    <property type="nucleotide sequence ID" value="NZ_BAABAY010000006.1"/>
</dbReference>
<dbReference type="Gene3D" id="3.40.50.300">
    <property type="entry name" value="P-loop containing nucleotide triphosphate hydrolases"/>
    <property type="match status" value="1"/>
</dbReference>
<feature type="domain" description="Tyrosine-protein kinase G-rich" evidence="11">
    <location>
        <begin position="442"/>
        <end position="515"/>
    </location>
</feature>
<keyword evidence="6" id="KW-0067">ATP-binding</keyword>
<sequence length="790" mass="89254">MIKDPNDIASGSSTSNFNLKKTLLYYLKQWPWFLLAVAICIGLAYVKLRYTKPQYLVKAKIMILDDKDNSSTGVLKDISLFSEKEDAKIGDEIQVIQSRSFLRKIVNELNLNVSYYTQGRIYESQLYKTSPVVVNFIAPDSIIAKTNSSFFINIESSTNFRYYINEDSPSKSYTFGETIPTEYGGIIITPRTANIQNAIGSTIRVAITPVENLAENLKNRISIFPVDKSSKVLEISLTDPVTEKAKDIVNTLITEYNIFTIQNKNEISKNTADFINRRVELIAEDLVNVDDSIVKFKTGNKITDVSSEAGQFLNSSAQNQQQLDAARTQYNQLSYMDETLKSDKYDFIPSNLGMGDPSITQLSSKYNELLERRKTLLKSAGEQNPVVLELDQTLKSIRDNLQQTIDNSTKSLSIQISSLQNQSDRINSKIYQVPGQERRLRSIERKQGIKESLYLYLLEKREEATISLTATSPNAKVIDYAYNSNGGPVSPKKQIIYIGALFIGLFIPFSFFYVKDLLDTKIHNKEDLEEEIKNMAILGEIPRVKEGETMIQKNDRSILSESFRIIRTNFDYIERRNKKIKPYNNVIFVTSTINGEGKSFVTLNMALTLASTNKKVLVIGSDIRNPQIFAAIKGQRNATGDGKLGLTEYLADDSIRIEETINPYLINDIKVDVLLSGNVPPNPAELLMGDRVKNLFDTVSEQYDYVIVDTAPSMLVTDTLLISQYAGHTIYITRAEYTEKRILNFAKELHADKKLNGMMLVVNDVKESNFGYGAKYGYYGAKKKKGLFRS</sequence>
<keyword evidence="4" id="KW-0547">Nucleotide-binding</keyword>
<keyword evidence="7" id="KW-0829">Tyrosine-protein kinase</keyword>
<keyword evidence="9" id="KW-0812">Transmembrane</keyword>
<evidence type="ECO:0000256" key="2">
    <source>
        <dbReference type="ARBA" id="ARBA00011903"/>
    </source>
</evidence>
<dbReference type="EC" id="2.7.10.2" evidence="2"/>
<dbReference type="Proteomes" id="UP001610100">
    <property type="component" value="Unassembled WGS sequence"/>
</dbReference>
<evidence type="ECO:0000256" key="9">
    <source>
        <dbReference type="SAM" id="Phobius"/>
    </source>
</evidence>
<dbReference type="InterPro" id="IPR005702">
    <property type="entry name" value="Wzc-like_C"/>
</dbReference>
<evidence type="ECO:0000259" key="11">
    <source>
        <dbReference type="Pfam" id="PF13807"/>
    </source>
</evidence>
<dbReference type="Pfam" id="PF13614">
    <property type="entry name" value="AAA_31"/>
    <property type="match status" value="1"/>
</dbReference>
<dbReference type="PANTHER" id="PTHR32309:SF13">
    <property type="entry name" value="FERRIC ENTEROBACTIN TRANSPORT PROTEIN FEPE"/>
    <property type="match status" value="1"/>
</dbReference>
<evidence type="ECO:0000313" key="12">
    <source>
        <dbReference type="EMBL" id="MFH6772710.1"/>
    </source>
</evidence>
<protein>
    <recommendedName>
        <fullName evidence="2">non-specific protein-tyrosine kinase</fullName>
        <ecNumber evidence="2">2.7.10.2</ecNumber>
    </recommendedName>
</protein>
<gene>
    <name evidence="12" type="ORF">V8G58_12275</name>
</gene>
<dbReference type="InterPro" id="IPR050445">
    <property type="entry name" value="Bact_polysacc_biosynth/exp"/>
</dbReference>
<dbReference type="InterPro" id="IPR032807">
    <property type="entry name" value="GNVR"/>
</dbReference>
<evidence type="ECO:0000256" key="6">
    <source>
        <dbReference type="ARBA" id="ARBA00022840"/>
    </source>
</evidence>
<evidence type="ECO:0000256" key="4">
    <source>
        <dbReference type="ARBA" id="ARBA00022741"/>
    </source>
</evidence>